<evidence type="ECO:0000256" key="5">
    <source>
        <dbReference type="ARBA" id="ARBA00022840"/>
    </source>
</evidence>
<keyword evidence="6" id="KW-0535">Nitrogen fixation</keyword>
<dbReference type="Proteomes" id="UP000321079">
    <property type="component" value="Unassembled WGS sequence"/>
</dbReference>
<dbReference type="RefSeq" id="WP_167506339.1">
    <property type="nucleotide sequence ID" value="NZ_BARK01000007.1"/>
</dbReference>
<dbReference type="GO" id="GO:0005524">
    <property type="term" value="F:ATP binding"/>
    <property type="evidence" value="ECO:0007669"/>
    <property type="project" value="UniProtKB-KW"/>
</dbReference>
<comment type="function">
    <text evidence="2">Catalyzes the ATP-dependent biosynthesis of glutamine from glutamate and ammonia.</text>
</comment>
<dbReference type="InterPro" id="IPR008147">
    <property type="entry name" value="Gln_synt_N"/>
</dbReference>
<feature type="domain" description="GS catalytic" evidence="9">
    <location>
        <begin position="106"/>
        <end position="440"/>
    </location>
</feature>
<protein>
    <submittedName>
        <fullName evidence="10">Glutamine synthetase</fullName>
    </submittedName>
</protein>
<keyword evidence="5" id="KW-0067">ATP-binding</keyword>
<dbReference type="AlphaFoldDB" id="A0A511B7Q2"/>
<dbReference type="Gene3D" id="3.10.20.70">
    <property type="entry name" value="Glutamine synthetase, N-terminal domain"/>
    <property type="match status" value="1"/>
</dbReference>
<dbReference type="SMART" id="SM01230">
    <property type="entry name" value="Gln-synt_C"/>
    <property type="match status" value="1"/>
</dbReference>
<evidence type="ECO:0000259" key="9">
    <source>
        <dbReference type="PROSITE" id="PS51987"/>
    </source>
</evidence>
<dbReference type="PANTHER" id="PTHR43785">
    <property type="entry name" value="GAMMA-GLUTAMYLPUTRESCINE SYNTHETASE"/>
    <property type="match status" value="1"/>
</dbReference>
<accession>A0A511B7Q2</accession>
<dbReference type="Gene3D" id="3.30.590.10">
    <property type="entry name" value="Glutamine synthetase/guanido kinase, catalytic domain"/>
    <property type="match status" value="1"/>
</dbReference>
<proteinExistence type="inferred from homology"/>
<dbReference type="InterPro" id="IPR014746">
    <property type="entry name" value="Gln_synth/guanido_kin_cat_dom"/>
</dbReference>
<keyword evidence="3" id="KW-0436">Ligase</keyword>
<organism evidence="10 11">
    <name type="scientific">Gluconobacter kanchanaburiensis NBRC 103587</name>
    <dbReference type="NCBI Taxonomy" id="1307948"/>
    <lineage>
        <taxon>Bacteria</taxon>
        <taxon>Pseudomonadati</taxon>
        <taxon>Pseudomonadota</taxon>
        <taxon>Alphaproteobacteria</taxon>
        <taxon>Acetobacterales</taxon>
        <taxon>Acetobacteraceae</taxon>
        <taxon>Gluconobacter</taxon>
    </lineage>
</organism>
<name>A0A511B7Q2_9PROT</name>
<dbReference type="GO" id="GO:0004356">
    <property type="term" value="F:glutamine synthetase activity"/>
    <property type="evidence" value="ECO:0007669"/>
    <property type="project" value="InterPro"/>
</dbReference>
<evidence type="ECO:0000256" key="4">
    <source>
        <dbReference type="ARBA" id="ARBA00022741"/>
    </source>
</evidence>
<dbReference type="SUPFAM" id="SSF55931">
    <property type="entry name" value="Glutamine synthetase/guanido kinase"/>
    <property type="match status" value="1"/>
</dbReference>
<dbReference type="PROSITE" id="PS51987">
    <property type="entry name" value="GS_CATALYTIC"/>
    <property type="match status" value="1"/>
</dbReference>
<evidence type="ECO:0000256" key="1">
    <source>
        <dbReference type="ARBA" id="ARBA00001946"/>
    </source>
</evidence>
<evidence type="ECO:0000256" key="2">
    <source>
        <dbReference type="ARBA" id="ARBA00003117"/>
    </source>
</evidence>
<dbReference type="Pfam" id="PF16952">
    <property type="entry name" value="Gln-synt_N_2"/>
    <property type="match status" value="1"/>
</dbReference>
<evidence type="ECO:0000313" key="10">
    <source>
        <dbReference type="EMBL" id="GEK96480.1"/>
    </source>
</evidence>
<gene>
    <name evidence="10" type="ORF">GKA01_16770</name>
</gene>
<dbReference type="EMBL" id="BJVA01000008">
    <property type="protein sequence ID" value="GEK96480.1"/>
    <property type="molecule type" value="Genomic_DNA"/>
</dbReference>
<dbReference type="InterPro" id="IPR036651">
    <property type="entry name" value="Gln_synt_N_sf"/>
</dbReference>
<evidence type="ECO:0000256" key="8">
    <source>
        <dbReference type="RuleBase" id="RU000384"/>
    </source>
</evidence>
<dbReference type="PANTHER" id="PTHR43785:SF12">
    <property type="entry name" value="TYPE-1 GLUTAMINE SYNTHETASE 2"/>
    <property type="match status" value="1"/>
</dbReference>
<comment type="cofactor">
    <cofactor evidence="1">
        <name>Mg(2+)</name>
        <dbReference type="ChEBI" id="CHEBI:18420"/>
    </cofactor>
</comment>
<dbReference type="GO" id="GO:0006542">
    <property type="term" value="P:glutamine biosynthetic process"/>
    <property type="evidence" value="ECO:0007669"/>
    <property type="project" value="InterPro"/>
</dbReference>
<dbReference type="Pfam" id="PF00120">
    <property type="entry name" value="Gln-synt_C"/>
    <property type="match status" value="1"/>
</dbReference>
<reference evidence="10 11" key="1">
    <citation type="submission" date="2019-07" db="EMBL/GenBank/DDBJ databases">
        <title>Whole genome shotgun sequence of Gluconobacter kanchanaburiensis NBRC 103587.</title>
        <authorList>
            <person name="Hosoyama A."/>
            <person name="Uohara A."/>
            <person name="Ohji S."/>
            <person name="Ichikawa N."/>
        </authorList>
    </citation>
    <scope>NUCLEOTIDE SEQUENCE [LARGE SCALE GENOMIC DNA]</scope>
    <source>
        <strain evidence="10 11">NBRC 103587</strain>
    </source>
</reference>
<evidence type="ECO:0000256" key="7">
    <source>
        <dbReference type="PROSITE-ProRule" id="PRU01331"/>
    </source>
</evidence>
<evidence type="ECO:0000256" key="6">
    <source>
        <dbReference type="ARBA" id="ARBA00023231"/>
    </source>
</evidence>
<sequence>MHEDHDTTTLGALLTNDLIGITRGRFFPLPARARAMQKGCGWVPANLGLTPFDDIAADNPWGCTGDLRLSPDPDTEFYTRRLGEGGFTGMLCDITTLTGAPWYGCGRSFLKAALEELKTEFGLILQATFEMEFQITGASWDAAPAFSMQAMRRADGFCRTLTDALTDIGNAPEIVLPEYGADQFEMAFPPRPALEAADKAVLTREVIREAARLQGYRATFTPKLTPESVGNGLHIHFSFLDRDTLQPVTHDPAAPGGVSKACGHFVAGIVKQMHALMVFCAPTAVSYMRLLPHHWSSAYASFGALNREAALRICPMPPGADPAKAFNIEFRPTDSTSSPYWALGVLVRAGLEGLRQQRPTPPLLHGDPEALTDAERLGMGITRLPASLQEALDAFIGNKTVTEWFDPVLVDGIRTAKICEIHKTESWNPAELCRQYARIY</sequence>
<evidence type="ECO:0000256" key="3">
    <source>
        <dbReference type="ARBA" id="ARBA00022598"/>
    </source>
</evidence>
<keyword evidence="11" id="KW-1185">Reference proteome</keyword>
<keyword evidence="4" id="KW-0547">Nucleotide-binding</keyword>
<dbReference type="InterPro" id="IPR008146">
    <property type="entry name" value="Gln_synth_cat_dom"/>
</dbReference>
<evidence type="ECO:0000313" key="11">
    <source>
        <dbReference type="Proteomes" id="UP000321079"/>
    </source>
</evidence>
<comment type="similarity">
    <text evidence="7 8">Belongs to the glutamine synthetase family.</text>
</comment>
<comment type="caution">
    <text evidence="10">The sequence shown here is derived from an EMBL/GenBank/DDBJ whole genome shotgun (WGS) entry which is preliminary data.</text>
</comment>